<dbReference type="InterPro" id="IPR036691">
    <property type="entry name" value="Endo/exonu/phosph_ase_sf"/>
</dbReference>
<dbReference type="EMBL" id="CAJNRG010007142">
    <property type="protein sequence ID" value="CAF2091850.1"/>
    <property type="molecule type" value="Genomic_DNA"/>
</dbReference>
<protein>
    <recommendedName>
        <fullName evidence="1">Reverse transcriptase domain-containing protein</fullName>
    </recommendedName>
</protein>
<organism evidence="2 4">
    <name type="scientific">Rotaria magnacalcarata</name>
    <dbReference type="NCBI Taxonomy" id="392030"/>
    <lineage>
        <taxon>Eukaryota</taxon>
        <taxon>Metazoa</taxon>
        <taxon>Spiralia</taxon>
        <taxon>Gnathifera</taxon>
        <taxon>Rotifera</taxon>
        <taxon>Eurotatoria</taxon>
        <taxon>Bdelloidea</taxon>
        <taxon>Philodinida</taxon>
        <taxon>Philodinidae</taxon>
        <taxon>Rotaria</taxon>
    </lineage>
</organism>
<evidence type="ECO:0000313" key="2">
    <source>
        <dbReference type="EMBL" id="CAF2091850.1"/>
    </source>
</evidence>
<name>A0A816SSR6_9BILA</name>
<dbReference type="PROSITE" id="PS50878">
    <property type="entry name" value="RT_POL"/>
    <property type="match status" value="1"/>
</dbReference>
<dbReference type="InterPro" id="IPR000477">
    <property type="entry name" value="RT_dom"/>
</dbReference>
<dbReference type="Proteomes" id="UP000663887">
    <property type="component" value="Unassembled WGS sequence"/>
</dbReference>
<dbReference type="PANTHER" id="PTHR19446">
    <property type="entry name" value="REVERSE TRANSCRIPTASES"/>
    <property type="match status" value="1"/>
</dbReference>
<accession>A0A816SSR6</accession>
<evidence type="ECO:0000259" key="1">
    <source>
        <dbReference type="PROSITE" id="PS50878"/>
    </source>
</evidence>
<sequence>MASSSINNNISNSLEPVPLPAQKSLDMIGSPVSSNTNALSSHDSFDDFETVKNKRKLKRKRKMMTSARLKSDVAPISVSPILIYSSSNIPAAAITTDNSISNVDQHNDVTKRLSPQQIPITTESTRYAQTRYPFPLFIIKFITGTVLPKQVKEELLAHCNNVFQIEINILSCRLSNISTNNDYDILLFVKDSYSYSFLLDHKHWPNVFNNVNYSFQSDQVIPPQLSLIVKNVDLHLDFDDFCSEIKLRYPSVKNVIRMKNKFQSYIKLVKLELTSSSVREELLKEKKIIIGYIAYDIAEYLAPATVLICSKCMGLGHFKKQCSQIKNICRTSELTSKLLSSNNHSSHVSQNGKIDLNKNVNVVYNNSHFPGLPVAQNSSSNHMLNKLDNLLAQMAEVNIHLSNLKVKYDKIEQITLAKNDSDVLIKENLKLLTKQSIELRKEVIVNNLMVERHENMFTKLIIPMFEDIFSFITMQNCDSKGRTLDADVKVKLERYLIQMKKAKEAKASLSPFDFNLFCEILEEWETYPNLHNCFSSWQNFVRVSGKSKSKLVSYSILSFNVRGLDLRWQEVLLLISSFKFDIIVLIETGENKVGGIVVLVKEGIISSRIICDLPNVCVVDIKGEEDFILLGVYAPNSKSWSWDDLSLFLSNKCIIYGDFNVDIMQDGQIAESLLKWTDNHYLAPVIPSSATSLCSNRVIDYASVRGLNIDIQIYNRNTSSDHRPVISTIPFKAARQKLGEIIRESEQMCELAADYYESFFKSTNIIRPHPYTDSPPVMFDNMEVIPEVTLDELMSTVHAKRKKKSLDAHGIANFMFNFLYSDHWSLLLKLYNYSFQNSILPSAWKDTRIILLAKKEHICPPSLTRPISLLDSFQKVGEKLFLTRFRNALFRRGLLPDNQSGFRENFRLQTRLLLFLEDLRSLMSNSSPISTIFVDFRTAFDQLWFDDCIGKLRCLGIPPAYLNWIYAWLLDRRSFIEINETRSRWFNIDKGCPQGSVLSPTLFITYNCDFGSSLASCTSHLFADDLAVIVADQLGIKYSYQCLDLEKRIKIFIDHLEYYSYLTDQPINTNKTQALFTARAIGHPKFDIHFNSGSKELG</sequence>
<dbReference type="EMBL" id="CAJOBF010004073">
    <property type="protein sequence ID" value="CAF4122761.1"/>
    <property type="molecule type" value="Genomic_DNA"/>
</dbReference>
<dbReference type="Pfam" id="PF00078">
    <property type="entry name" value="RVT_1"/>
    <property type="match status" value="1"/>
</dbReference>
<evidence type="ECO:0000313" key="3">
    <source>
        <dbReference type="EMBL" id="CAF4122761.1"/>
    </source>
</evidence>
<feature type="domain" description="Reverse transcriptase" evidence="1">
    <location>
        <begin position="833"/>
        <end position="1081"/>
    </location>
</feature>
<dbReference type="Gene3D" id="3.60.10.10">
    <property type="entry name" value="Endonuclease/exonuclease/phosphatase"/>
    <property type="match status" value="1"/>
</dbReference>
<evidence type="ECO:0000313" key="4">
    <source>
        <dbReference type="Proteomes" id="UP000663887"/>
    </source>
</evidence>
<reference evidence="2" key="1">
    <citation type="submission" date="2021-02" db="EMBL/GenBank/DDBJ databases">
        <authorList>
            <person name="Nowell W R."/>
        </authorList>
    </citation>
    <scope>NUCLEOTIDE SEQUENCE</scope>
</reference>
<comment type="caution">
    <text evidence="2">The sequence shown here is derived from an EMBL/GenBank/DDBJ whole genome shotgun (WGS) entry which is preliminary data.</text>
</comment>
<dbReference type="AlphaFoldDB" id="A0A816SSR6"/>
<dbReference type="SUPFAM" id="SSF56219">
    <property type="entry name" value="DNase I-like"/>
    <property type="match status" value="1"/>
</dbReference>
<gene>
    <name evidence="3" type="ORF">UXM345_LOCUS23503</name>
    <name evidence="2" type="ORF">XDN619_LOCUS16761</name>
</gene>
<proteinExistence type="predicted"/>
<dbReference type="Proteomes" id="UP000663842">
    <property type="component" value="Unassembled WGS sequence"/>
</dbReference>